<dbReference type="NCBIfam" id="NF041770">
    <property type="entry name" value="CFI_box_CTERM"/>
    <property type="match status" value="1"/>
</dbReference>
<comment type="subcellular location">
    <subcellularLocation>
        <location evidence="1">Secreted</location>
    </subcellularLocation>
</comment>
<dbReference type="Gene3D" id="3.20.20.80">
    <property type="entry name" value="Glycosidases"/>
    <property type="match status" value="1"/>
</dbReference>
<dbReference type="InterPro" id="IPR049886">
    <property type="entry name" value="CFI_box_CTERM_dom"/>
</dbReference>
<protein>
    <recommendedName>
        <fullName evidence="6">Calcium-binding protein</fullName>
    </recommendedName>
</protein>
<evidence type="ECO:0000256" key="1">
    <source>
        <dbReference type="ARBA" id="ARBA00004613"/>
    </source>
</evidence>
<dbReference type="PANTHER" id="PTHR38340:SF1">
    <property type="entry name" value="S-LAYER PROTEIN"/>
    <property type="match status" value="1"/>
</dbReference>
<dbReference type="Proteomes" id="UP000228948">
    <property type="component" value="Chromosome"/>
</dbReference>
<dbReference type="SUPFAM" id="SSF51445">
    <property type="entry name" value="(Trans)glycosidases"/>
    <property type="match status" value="1"/>
</dbReference>
<dbReference type="KEGG" id="rbg:BG454_07860"/>
<dbReference type="EMBL" id="CP024899">
    <property type="protein sequence ID" value="ATX65753.1"/>
    <property type="molecule type" value="Genomic_DNA"/>
</dbReference>
<dbReference type="GO" id="GO:0005576">
    <property type="term" value="C:extracellular region"/>
    <property type="evidence" value="ECO:0007669"/>
    <property type="project" value="UniProtKB-SubCell"/>
</dbReference>
<evidence type="ECO:0000256" key="3">
    <source>
        <dbReference type="SAM" id="MobiDB-lite"/>
    </source>
</evidence>
<keyword evidence="5" id="KW-1185">Reference proteome</keyword>
<sequence length="993" mass="109135">MQRITLTAAPFSSGPIGDGMFHANALFTSNFLDPGGPFDRMLQDIGWSGLRFPGGTVTETTFAPDSDIVDRFFDVNTPSGLSDDGSPRIVTAPAAFRYAAENDISITFTLPTENYLSDEIGDDGFRMPTAFGLYRLLDRVDDMIRGAYGEIDIDTFQIGNEFWYRDRMSADEYGLLVDKLSVGMQALFDVYEEERGGPDEWSQPNINIQATTRRIPDGNERIIEKMSLASREAIDSISTHYYPPTYALATQRDATFDRLDDWKSYEGMSPDLKYSITEWNIQNSGGDLGLAQASGLLEAMRVMLERDIDNAAVWGTQYPSLGTRLAGLRPNEDEPGGFEYWLSPAGETYRMMSQSIRGMQLLDLDTPESLRNAVGTPDAERAPEDAEQLVMHAYMGDDKAVVFVSSRSLADIDFTLDPSALIPEYHHVWAEQLGVIDDPRTSARDEGDPLSRYARPYKQILNQSDMAGSEGLQVSLGPYEIVKFEFTFGDVGVKIAGHDQMVDPAANYDDVIFGSDFNDVLVSDFGSNSLFGLDGDDTLIGGAGNDLLDGGAGDDLLISRGGENTLIGGEGADTLVSGHGVDYLEGGSGLDGDSGPNQFVIDVKGLATIADFDIERGDGLSFRGVYASAEDVRDRASVDGDDIVIDHDEGGETWLLGLGSQIDSLEDVLIDFSDNSPVEDLVRELNTPPPSGEIPPDSGDELPETAFPRETLIELLTVEDPSEIAPLVSGLSREAEDSLLDQINANALALSATQGVWREFCRNLSTEGFERLIKDVDQDILDLRFQRLTAEEYANGPDILNDLISLPVCRTFAFTSENVRLDYFLALSKSERTQFEEQWAAAFPDEPAQSTAEILNIDDESVEARRLELMERDDDPEFARFFKPGEFSKAEFLGDDDDSEDDEDEESGGSGGSGGSCFVATCAYGDADHPDVAFLRLYRDLELSEGLLGRVFIRVYYKLGPSLADLIRPYPALRIFARMILARAVAKMRSRRS</sequence>
<evidence type="ECO:0000313" key="5">
    <source>
        <dbReference type="Proteomes" id="UP000228948"/>
    </source>
</evidence>
<evidence type="ECO:0000256" key="2">
    <source>
        <dbReference type="ARBA" id="ARBA00022525"/>
    </source>
</evidence>
<dbReference type="InterPro" id="IPR018511">
    <property type="entry name" value="Hemolysin-typ_Ca-bd_CS"/>
</dbReference>
<dbReference type="Gene3D" id="2.150.10.10">
    <property type="entry name" value="Serralysin-like metalloprotease, C-terminal"/>
    <property type="match status" value="2"/>
</dbReference>
<organism evidence="4 5">
    <name type="scientific">Roseinatronobacter bogoriensis subsp. barguzinensis</name>
    <dbReference type="NCBI Taxonomy" id="441209"/>
    <lineage>
        <taxon>Bacteria</taxon>
        <taxon>Pseudomonadati</taxon>
        <taxon>Pseudomonadota</taxon>
        <taxon>Alphaproteobacteria</taxon>
        <taxon>Rhodobacterales</taxon>
        <taxon>Paracoccaceae</taxon>
        <taxon>Roseinatronobacter</taxon>
    </lineage>
</organism>
<evidence type="ECO:0008006" key="6">
    <source>
        <dbReference type="Google" id="ProtNLM"/>
    </source>
</evidence>
<dbReference type="Pfam" id="PF00353">
    <property type="entry name" value="HemolysinCabind"/>
    <property type="match status" value="2"/>
</dbReference>
<dbReference type="PANTHER" id="PTHR38340">
    <property type="entry name" value="S-LAYER PROTEIN"/>
    <property type="match status" value="1"/>
</dbReference>
<dbReference type="InterPro" id="IPR050557">
    <property type="entry name" value="RTX_toxin/Mannuronan_C5-epim"/>
</dbReference>
<reference evidence="4 5" key="1">
    <citation type="submission" date="2017-11" db="EMBL/GenBank/DDBJ databases">
        <title>Revised Sequence and Annotation of the Rhodobaca barguzinensis strain alga05 Genome.</title>
        <authorList>
            <person name="Kopejtka K."/>
            <person name="Tomasch J.M."/>
            <person name="Bunk B."/>
            <person name="Koblizek M."/>
        </authorList>
    </citation>
    <scope>NUCLEOTIDE SEQUENCE [LARGE SCALE GENOMIC DNA]</scope>
    <source>
        <strain evidence="5">alga05</strain>
    </source>
</reference>
<dbReference type="STRING" id="441209.GCA_001870665_01349"/>
<keyword evidence="2" id="KW-0964">Secreted</keyword>
<proteinExistence type="predicted"/>
<evidence type="ECO:0000313" key="4">
    <source>
        <dbReference type="EMBL" id="ATX65753.1"/>
    </source>
</evidence>
<feature type="compositionally biased region" description="Acidic residues" evidence="3">
    <location>
        <begin position="893"/>
        <end position="907"/>
    </location>
</feature>
<dbReference type="SUPFAM" id="SSF51120">
    <property type="entry name" value="beta-Roll"/>
    <property type="match status" value="1"/>
</dbReference>
<name>A0A2K8KCX0_9RHOB</name>
<dbReference type="InterPro" id="IPR017853">
    <property type="entry name" value="GH"/>
</dbReference>
<feature type="region of interest" description="Disordered" evidence="3">
    <location>
        <begin position="889"/>
        <end position="913"/>
    </location>
</feature>
<dbReference type="InterPro" id="IPR011049">
    <property type="entry name" value="Serralysin-like_metalloprot_C"/>
</dbReference>
<gene>
    <name evidence="4" type="ORF">BG454_07860</name>
</gene>
<dbReference type="AlphaFoldDB" id="A0A2K8KCX0"/>
<dbReference type="PROSITE" id="PS00330">
    <property type="entry name" value="HEMOLYSIN_CALCIUM"/>
    <property type="match status" value="1"/>
</dbReference>
<dbReference type="PRINTS" id="PR00313">
    <property type="entry name" value="CABNDNGRPT"/>
</dbReference>
<dbReference type="InterPro" id="IPR001343">
    <property type="entry name" value="Hemolysn_Ca-bd"/>
</dbReference>
<dbReference type="GO" id="GO:0005509">
    <property type="term" value="F:calcium ion binding"/>
    <property type="evidence" value="ECO:0007669"/>
    <property type="project" value="InterPro"/>
</dbReference>
<accession>A0A2K8KCX0</accession>